<dbReference type="SMART" id="SM00567">
    <property type="entry name" value="EZ_HEAT"/>
    <property type="match status" value="5"/>
</dbReference>
<protein>
    <submittedName>
        <fullName evidence="1">HEAT repeat-containing protein</fullName>
    </submittedName>
</protein>
<dbReference type="PANTHER" id="PTHR12697:SF5">
    <property type="entry name" value="DEOXYHYPUSINE HYDROXYLASE"/>
    <property type="match status" value="1"/>
</dbReference>
<name>A0A1C5K390_9ACTN</name>
<evidence type="ECO:0000313" key="1">
    <source>
        <dbReference type="EMBL" id="SCG77262.1"/>
    </source>
</evidence>
<reference evidence="2" key="1">
    <citation type="submission" date="2016-06" db="EMBL/GenBank/DDBJ databases">
        <authorList>
            <person name="Varghese N."/>
            <person name="Submissions Spin"/>
        </authorList>
    </citation>
    <scope>NUCLEOTIDE SEQUENCE [LARGE SCALE GENOMIC DNA]</scope>
    <source>
        <strain evidence="2">DSM 43819</strain>
    </source>
</reference>
<dbReference type="InterPro" id="IPR016024">
    <property type="entry name" value="ARM-type_fold"/>
</dbReference>
<dbReference type="InterPro" id="IPR011989">
    <property type="entry name" value="ARM-like"/>
</dbReference>
<keyword evidence="2" id="KW-1185">Reference proteome</keyword>
<dbReference type="Gene3D" id="1.25.10.10">
    <property type="entry name" value="Leucine-rich Repeat Variant"/>
    <property type="match status" value="2"/>
</dbReference>
<dbReference type="AlphaFoldDB" id="A0A1C5K390"/>
<dbReference type="GO" id="GO:0016491">
    <property type="term" value="F:oxidoreductase activity"/>
    <property type="evidence" value="ECO:0007669"/>
    <property type="project" value="TreeGrafter"/>
</dbReference>
<dbReference type="PANTHER" id="PTHR12697">
    <property type="entry name" value="PBS LYASE HEAT-LIKE PROTEIN"/>
    <property type="match status" value="1"/>
</dbReference>
<dbReference type="SUPFAM" id="SSF48371">
    <property type="entry name" value="ARM repeat"/>
    <property type="match status" value="1"/>
</dbReference>
<dbReference type="OrthoDB" id="3369526at2"/>
<dbReference type="Proteomes" id="UP000198221">
    <property type="component" value="Chromosome I"/>
</dbReference>
<sequence length="325" mass="34800">MTLADLFRYAGGTLDGDPWPLVRELAVSGDRSAAASVQAALERYARERNWYGRDLMAHVLAGLSGAEVFPLLLRVFAGALRSEDDDDGERLGMALSAVMRADPAGCRAVILPVLAGDDPDLRRAALWALRDVFESSDMGTLREALADPNPAIRRTALNSLPSVNNNPQACELVVTALQDLDAWVRHDAVLLLAWSAPAAVVDHLVSLTSDPVWYVRSVLGEAIGRRAANSDRAPAAAAALRELLADSEPSVRAGAVRGLGMLGVSLDALQSRTDDPDWWVRAAVADVLAVNLRRWPPARPLLAQLTGDANATVRETAKKALHASE</sequence>
<gene>
    <name evidence="1" type="ORF">GA0070613_6203</name>
</gene>
<dbReference type="EMBL" id="LT607754">
    <property type="protein sequence ID" value="SCG77262.1"/>
    <property type="molecule type" value="Genomic_DNA"/>
</dbReference>
<dbReference type="InterPro" id="IPR004155">
    <property type="entry name" value="PBS_lyase_HEAT"/>
</dbReference>
<organism evidence="1 2">
    <name type="scientific">Micromonospora inositola</name>
    <dbReference type="NCBI Taxonomy" id="47865"/>
    <lineage>
        <taxon>Bacteria</taxon>
        <taxon>Bacillati</taxon>
        <taxon>Actinomycetota</taxon>
        <taxon>Actinomycetes</taxon>
        <taxon>Micromonosporales</taxon>
        <taxon>Micromonosporaceae</taxon>
        <taxon>Micromonospora</taxon>
    </lineage>
</organism>
<dbReference type="RefSeq" id="WP_089015427.1">
    <property type="nucleotide sequence ID" value="NZ_LT607754.1"/>
</dbReference>
<accession>A0A1C5K390</accession>
<dbReference type="Pfam" id="PF13646">
    <property type="entry name" value="HEAT_2"/>
    <property type="match status" value="1"/>
</dbReference>
<proteinExistence type="predicted"/>
<evidence type="ECO:0000313" key="2">
    <source>
        <dbReference type="Proteomes" id="UP000198221"/>
    </source>
</evidence>